<dbReference type="PROSITE" id="PS51257">
    <property type="entry name" value="PROKAR_LIPOPROTEIN"/>
    <property type="match status" value="1"/>
</dbReference>
<evidence type="ECO:0000256" key="1">
    <source>
        <dbReference type="SAM" id="Coils"/>
    </source>
</evidence>
<feature type="coiled-coil region" evidence="1">
    <location>
        <begin position="445"/>
        <end position="500"/>
    </location>
</feature>
<reference evidence="4" key="1">
    <citation type="journal article" date="2019" name="Int. J. Syst. Evol. Microbiol.">
        <title>The Global Catalogue of Microorganisms (GCM) 10K type strain sequencing project: providing services to taxonomists for standard genome sequencing and annotation.</title>
        <authorList>
            <consortium name="The Broad Institute Genomics Platform"/>
            <consortium name="The Broad Institute Genome Sequencing Center for Infectious Disease"/>
            <person name="Wu L."/>
            <person name="Ma J."/>
        </authorList>
    </citation>
    <scope>NUCLEOTIDE SEQUENCE [LARGE SCALE GENOMIC DNA]</scope>
    <source>
        <strain evidence="4">KCTC 42224</strain>
    </source>
</reference>
<keyword evidence="2" id="KW-0732">Signal</keyword>
<sequence>MLRAVSILTIVAFGLSACTTTLTSRTAPSLQDGFAPEGIEYRLPMLQYVVTGTYTLTSCTPNDEGLLPLHLDVTATGSTIEGEARVVSYSTLAAKFKTTSFNIEFWDDTRLVKSINASATDKGPEIAANVLKAGVAIARMAVGAPGGGGKPDEVRPVPLACADGLDAVVQASELARKGIAALPDQIQATKDRIALYTTKAQLGILTLSEKKAAAADLAASKALDAKLAAFQKQADAAAKRLTFAIEWRYPDATGPVAPKMLLATSGRAWFSKLVANPDANGAQIDKEIASMAVAAALTPAVATTPCDPKSEVSCRAISVDAGFAYRTPAPGIFKVCRNPAPLACGADPKPLVTEAVSVPQFGRMMVLPLRNGWGEDNNFSATFSKTGNMLTFKYEAKSAPIEKATGVIADAATQIGSIAKDLKAQNAADATAAAAKVTADQTASLAAIQSQIDILNKQAELAKLQAAAADPATTEHNSEVDQLNAQIALLQLQKQRKELLDALATKP</sequence>
<evidence type="ECO:0000313" key="3">
    <source>
        <dbReference type="EMBL" id="MFC3670281.1"/>
    </source>
</evidence>
<dbReference type="Proteomes" id="UP001595683">
    <property type="component" value="Unassembled WGS sequence"/>
</dbReference>
<accession>A0ABV7V0D1</accession>
<keyword evidence="4" id="KW-1185">Reference proteome</keyword>
<feature type="signal peptide" evidence="2">
    <location>
        <begin position="1"/>
        <end position="17"/>
    </location>
</feature>
<protein>
    <submittedName>
        <fullName evidence="3">FlxA-like family protein</fullName>
    </submittedName>
</protein>
<gene>
    <name evidence="3" type="ORF">ACFOOT_02480</name>
</gene>
<proteinExistence type="predicted"/>
<comment type="caution">
    <text evidence="3">The sequence shown here is derived from an EMBL/GenBank/DDBJ whole genome shotgun (WGS) entry which is preliminary data.</text>
</comment>
<name>A0ABV7V0D1_9SPHN</name>
<evidence type="ECO:0000313" key="4">
    <source>
        <dbReference type="Proteomes" id="UP001595683"/>
    </source>
</evidence>
<feature type="chain" id="PRO_5045101760" evidence="2">
    <location>
        <begin position="18"/>
        <end position="507"/>
    </location>
</feature>
<dbReference type="EMBL" id="JBHRYE010000005">
    <property type="protein sequence ID" value="MFC3670281.1"/>
    <property type="molecule type" value="Genomic_DNA"/>
</dbReference>
<dbReference type="RefSeq" id="WP_191325976.1">
    <property type="nucleotide sequence ID" value="NZ_BMZP01000025.1"/>
</dbReference>
<keyword evidence="1" id="KW-0175">Coiled coil</keyword>
<evidence type="ECO:0000256" key="2">
    <source>
        <dbReference type="SAM" id="SignalP"/>
    </source>
</evidence>
<organism evidence="3 4">
    <name type="scientific">Novosphingobium pokkalii</name>
    <dbReference type="NCBI Taxonomy" id="1770194"/>
    <lineage>
        <taxon>Bacteria</taxon>
        <taxon>Pseudomonadati</taxon>
        <taxon>Pseudomonadota</taxon>
        <taxon>Alphaproteobacteria</taxon>
        <taxon>Sphingomonadales</taxon>
        <taxon>Sphingomonadaceae</taxon>
        <taxon>Novosphingobium</taxon>
    </lineage>
</organism>